<dbReference type="InterPro" id="IPR036661">
    <property type="entry name" value="Luciferase-like_sf"/>
</dbReference>
<dbReference type="AlphaFoldDB" id="A0A4Z0Q5Y9"/>
<gene>
    <name evidence="2" type="ORF">E5K00_10050</name>
</gene>
<accession>A0A4Z0Q5Y9</accession>
<comment type="caution">
    <text evidence="2">The sequence shown here is derived from an EMBL/GenBank/DDBJ whole genome shotgun (WGS) entry which is preliminary data.</text>
</comment>
<dbReference type="InterPro" id="IPR011251">
    <property type="entry name" value="Luciferase-like_dom"/>
</dbReference>
<keyword evidence="3" id="KW-1185">Reference proteome</keyword>
<evidence type="ECO:0000313" key="2">
    <source>
        <dbReference type="EMBL" id="TGE25510.1"/>
    </source>
</evidence>
<dbReference type="SUPFAM" id="SSF51679">
    <property type="entry name" value="Bacterial luciferase-like"/>
    <property type="match status" value="1"/>
</dbReference>
<dbReference type="GO" id="GO:0005829">
    <property type="term" value="C:cytosol"/>
    <property type="evidence" value="ECO:0007669"/>
    <property type="project" value="TreeGrafter"/>
</dbReference>
<name>A0A4Z0Q5Y9_9BACT</name>
<dbReference type="PANTHER" id="PTHR30137:SF6">
    <property type="entry name" value="LUCIFERASE-LIKE MONOOXYGENASE"/>
    <property type="match status" value="1"/>
</dbReference>
<dbReference type="GO" id="GO:0016705">
    <property type="term" value="F:oxidoreductase activity, acting on paired donors, with incorporation or reduction of molecular oxygen"/>
    <property type="evidence" value="ECO:0007669"/>
    <property type="project" value="InterPro"/>
</dbReference>
<dbReference type="EMBL" id="SRLC01000001">
    <property type="protein sequence ID" value="TGE25510.1"/>
    <property type="molecule type" value="Genomic_DNA"/>
</dbReference>
<evidence type="ECO:0000313" key="3">
    <source>
        <dbReference type="Proteomes" id="UP000297549"/>
    </source>
</evidence>
<organism evidence="2 3">
    <name type="scientific">Hymenobacter aquaticus</name>
    <dbReference type="NCBI Taxonomy" id="1867101"/>
    <lineage>
        <taxon>Bacteria</taxon>
        <taxon>Pseudomonadati</taxon>
        <taxon>Bacteroidota</taxon>
        <taxon>Cytophagia</taxon>
        <taxon>Cytophagales</taxon>
        <taxon>Hymenobacteraceae</taxon>
        <taxon>Hymenobacter</taxon>
    </lineage>
</organism>
<protein>
    <submittedName>
        <fullName evidence="2">LLM class flavin-dependent oxidoreductase</fullName>
    </submittedName>
</protein>
<reference evidence="2 3" key="1">
    <citation type="submission" date="2019-04" db="EMBL/GenBank/DDBJ databases">
        <authorList>
            <person name="Feng G."/>
            <person name="Zhang J."/>
            <person name="Zhu H."/>
        </authorList>
    </citation>
    <scope>NUCLEOTIDE SEQUENCE [LARGE SCALE GENOMIC DNA]</scope>
    <source>
        <strain evidence="2 3">JCM 31653</strain>
    </source>
</reference>
<sequence>MINVGLLDFCLDDQTNSHQEQLQIAIYTAQHAEEHGCCSIWYGEHHEGAFQVSPTLMASIVLSQTTTITAGTGGVLASYYSPLEMAYAASLLDCAYPNRFELGLARGNPSPEKKAMLLDSRPAASSGTDFFERVQSTRRLLHGADGVSVAPTGTRPKLWLLGMGSQSAIVAGKNGAAYCHAAFLKGSGSPEDAFREYTANFVAQRPGEAPEYALALSVCSDQHDGVACYNRFEHNPSFTNNMMLPPAALARELAQQVAHYGLSRLVLLQAEASYLHRLATLEALMRELPTQ</sequence>
<dbReference type="OrthoDB" id="9780518at2"/>
<dbReference type="Proteomes" id="UP000297549">
    <property type="component" value="Unassembled WGS sequence"/>
</dbReference>
<proteinExistence type="predicted"/>
<dbReference type="Gene3D" id="3.20.20.30">
    <property type="entry name" value="Luciferase-like domain"/>
    <property type="match status" value="1"/>
</dbReference>
<dbReference type="Pfam" id="PF00296">
    <property type="entry name" value="Bac_luciferase"/>
    <property type="match status" value="1"/>
</dbReference>
<dbReference type="PANTHER" id="PTHR30137">
    <property type="entry name" value="LUCIFERASE-LIKE MONOOXYGENASE"/>
    <property type="match status" value="1"/>
</dbReference>
<feature type="domain" description="Luciferase-like" evidence="1">
    <location>
        <begin position="14"/>
        <end position="224"/>
    </location>
</feature>
<dbReference type="InterPro" id="IPR050766">
    <property type="entry name" value="Bact_Lucif_Oxidored"/>
</dbReference>
<evidence type="ECO:0000259" key="1">
    <source>
        <dbReference type="Pfam" id="PF00296"/>
    </source>
</evidence>
<dbReference type="RefSeq" id="WP_135463087.1">
    <property type="nucleotide sequence ID" value="NZ_SRLC01000001.1"/>
</dbReference>